<sequence length="59" mass="7094">MWRILLVLFFVVLGFLILRKKMKKPTYDKTDELVDYIDIEDVDGRDILDHLCDKMSKFT</sequence>
<reference evidence="1 2" key="1">
    <citation type="journal article" date="1995" name="Virology">
        <title>Analysis of 45 kb of DNA located at the left end of the chlorella virus PBCV-1 genome.</title>
        <authorList>
            <person name="Lu Z."/>
            <person name="Li Y."/>
            <person name="Zhang Y."/>
            <person name="Kutish G.F."/>
            <person name="Rock D.L."/>
            <person name="Van Etten J.L."/>
        </authorList>
    </citation>
    <scope>NUCLEOTIDE SEQUENCE [LARGE SCALE GENOMIC DNA]</scope>
</reference>
<dbReference type="GeneID" id="10971201"/>
<dbReference type="RefSeq" id="YP_004678903.1">
    <property type="nucleotide sequence ID" value="NC_000852.5"/>
</dbReference>
<reference evidence="1 2" key="2">
    <citation type="journal article" date="1995" name="Virology">
        <title>Analysis of 43 kb of the Chlorella virus PBCV-1 330-kb genome: map positions 45 to 88.</title>
        <authorList>
            <person name="Li Y."/>
            <person name="Lu Z."/>
            <person name="Burbank D.E."/>
            <person name="Kutish G.F."/>
            <person name="Rock D.L."/>
            <person name="Van Etten J.L."/>
        </authorList>
    </citation>
    <scope>NUCLEOTIDE SEQUENCE [LARGE SCALE GENOMIC DNA]</scope>
</reference>
<name>F8TTY7_PBCV1</name>
<proteinExistence type="predicted"/>
<reference evidence="1 2" key="7">
    <citation type="journal article" date="2000" name="Virology">
        <title>Characterization of a beta-1,3-glucanase encoded by chlorella virus PBCV-1.</title>
        <authorList>
            <person name="Sun L."/>
            <person name="Gurnon J.R."/>
            <person name="Adams B.J."/>
            <person name="Graves M.V."/>
            <person name="Van Etten J.L."/>
        </authorList>
    </citation>
    <scope>NUCLEOTIDE SEQUENCE [LARGE SCALE GENOMIC DNA]</scope>
</reference>
<reference evidence="1 2" key="4">
    <citation type="journal article" date="1996" name="Virology">
        <title>Analysis of 76 kb of the chlorella virus PBCV-1 330-kb genome: map positions 182 to 258.</title>
        <authorList>
            <person name="Kutish G.F."/>
            <person name="Li Y."/>
            <person name="Lu Z."/>
            <person name="Furuta M."/>
            <person name="Rock D.L."/>
            <person name="Van Etten J.L."/>
        </authorList>
    </citation>
    <scope>NUCLEOTIDE SEQUENCE [LARGE SCALE GENOMIC DNA]</scope>
</reference>
<accession>F8TTY7</accession>
<dbReference type="OrthoDB" id="29065at10239"/>
<reference evidence="1 2" key="3">
    <citation type="journal article" date="1996" name="Virology">
        <title>Analysis of 94 kb of the chlorella virus PBCV-1 330-kb genome: map positions 88 to 182.</title>
        <authorList>
            <person name="Lu Z."/>
            <person name="Li Y."/>
            <person name="Que Q."/>
            <person name="Kutish G.F."/>
            <person name="Rock D.L."/>
            <person name="Van Etten J.L."/>
        </authorList>
    </citation>
    <scope>NUCLEOTIDE SEQUENCE [LARGE SCALE GENOMIC DNA]</scope>
</reference>
<dbReference type="KEGG" id="vg:10971201"/>
<dbReference type="EMBL" id="JF411744">
    <property type="protein sequence ID" value="AEI70048.1"/>
    <property type="molecule type" value="Genomic_DNA"/>
</dbReference>
<dbReference type="Proteomes" id="UP000000862">
    <property type="component" value="Segment"/>
</dbReference>
<gene>
    <name evidence="1" type="primary">A164aR</name>
</gene>
<organismHost>
    <name type="scientific">Chlorella</name>
    <dbReference type="NCBI Taxonomy" id="3071"/>
</organismHost>
<reference evidence="1 2" key="6">
    <citation type="journal article" date="1999" name="Virology">
        <title>Chlorella virus PBCV-1 encodes a functional homospermidine synthase.</title>
        <authorList>
            <person name="Kaiser A."/>
            <person name="Vollmert M."/>
            <person name="Tholl D."/>
            <person name="Graves M.V."/>
            <person name="Gurnon J.R."/>
            <person name="Xing W."/>
            <person name="Lisec A.D."/>
            <person name="Nickerson K.W."/>
            <person name="Van Etten J.L."/>
        </authorList>
    </citation>
    <scope>NUCLEOTIDE SEQUENCE [LARGE SCALE GENOMIC DNA]</scope>
</reference>
<organism evidence="1 2">
    <name type="scientific">Paramecium bursaria Chlorella virus 1</name>
    <name type="common">PBCV-1</name>
    <dbReference type="NCBI Taxonomy" id="10506"/>
    <lineage>
        <taxon>Viruses</taxon>
        <taxon>Varidnaviria</taxon>
        <taxon>Bamfordvirae</taxon>
        <taxon>Nucleocytoviricota</taxon>
        <taxon>Megaviricetes</taxon>
        <taxon>Algavirales</taxon>
        <taxon>Phycodnaviridae</taxon>
        <taxon>Chlorovirus</taxon>
        <taxon>Chlorovirus vanettense</taxon>
    </lineage>
</organism>
<evidence type="ECO:0000313" key="1">
    <source>
        <dbReference type="EMBL" id="AEI70048.1"/>
    </source>
</evidence>
<reference evidence="1 2" key="8">
    <citation type="journal article" date="2010" name="J. Virol.">
        <title>Microarray analysis of Paramecium bursaria chlorella virus 1 transcription.</title>
        <authorList>
            <person name="Yanai-Balser G.M."/>
            <person name="Duncan G.A."/>
            <person name="Eudy J.D."/>
            <person name="Wang D."/>
            <person name="Li X."/>
            <person name="Agarkova I.V."/>
            <person name="Dunigan D.D."/>
            <person name="Van Etten J.L."/>
        </authorList>
    </citation>
    <scope>NUCLEOTIDE SEQUENCE [LARGE SCALE GENOMIC DNA]</scope>
</reference>
<evidence type="ECO:0000313" key="2">
    <source>
        <dbReference type="Proteomes" id="UP000000862"/>
    </source>
</evidence>
<reference evidence="1 2" key="5">
    <citation type="journal article" date="1997" name="Virology">
        <title>Analysis of 74 kb of DNA located at the right end of the 330-kb chlorella virus PBCV-1 genome.</title>
        <authorList>
            <person name="Li Y."/>
            <person name="Lu Z."/>
            <person name="Sun L."/>
            <person name="Ropp S."/>
            <person name="Kutish G.F."/>
            <person name="Rock D.L."/>
            <person name="Van Etten J.L."/>
        </authorList>
    </citation>
    <scope>NUCLEOTIDE SEQUENCE [LARGE SCALE GENOMIC DNA]</scope>
</reference>
<protein>
    <submittedName>
        <fullName evidence="1">Uncharacterized protein</fullName>
    </submittedName>
</protein>
<keyword evidence="2" id="KW-1185">Reference proteome</keyword>